<dbReference type="EMBL" id="JAGGKT010000006">
    <property type="protein sequence ID" value="MBP1932291.1"/>
    <property type="molecule type" value="Genomic_DNA"/>
</dbReference>
<keyword evidence="2" id="KW-1185">Reference proteome</keyword>
<name>A0ABS4GPU7_9BACL</name>
<organism evidence="1 2">
    <name type="scientific">Ammoniphilus resinae</name>
    <dbReference type="NCBI Taxonomy" id="861532"/>
    <lineage>
        <taxon>Bacteria</taxon>
        <taxon>Bacillati</taxon>
        <taxon>Bacillota</taxon>
        <taxon>Bacilli</taxon>
        <taxon>Bacillales</taxon>
        <taxon>Paenibacillaceae</taxon>
        <taxon>Aneurinibacillus group</taxon>
        <taxon>Ammoniphilus</taxon>
    </lineage>
</organism>
<dbReference type="Proteomes" id="UP001519343">
    <property type="component" value="Unassembled WGS sequence"/>
</dbReference>
<protein>
    <submittedName>
        <fullName evidence="1">Uncharacterized protein</fullName>
    </submittedName>
</protein>
<evidence type="ECO:0000313" key="2">
    <source>
        <dbReference type="Proteomes" id="UP001519343"/>
    </source>
</evidence>
<gene>
    <name evidence="1" type="ORF">J2Z37_002292</name>
</gene>
<dbReference type="RefSeq" id="WP_209810350.1">
    <property type="nucleotide sequence ID" value="NZ_JAGGKT010000006.1"/>
</dbReference>
<reference evidence="1 2" key="1">
    <citation type="submission" date="2021-03" db="EMBL/GenBank/DDBJ databases">
        <title>Genomic Encyclopedia of Type Strains, Phase IV (KMG-IV): sequencing the most valuable type-strain genomes for metagenomic binning, comparative biology and taxonomic classification.</title>
        <authorList>
            <person name="Goeker M."/>
        </authorList>
    </citation>
    <scope>NUCLEOTIDE SEQUENCE [LARGE SCALE GENOMIC DNA]</scope>
    <source>
        <strain evidence="1 2">DSM 24738</strain>
    </source>
</reference>
<proteinExistence type="predicted"/>
<evidence type="ECO:0000313" key="1">
    <source>
        <dbReference type="EMBL" id="MBP1932291.1"/>
    </source>
</evidence>
<comment type="caution">
    <text evidence="1">The sequence shown here is derived from an EMBL/GenBank/DDBJ whole genome shotgun (WGS) entry which is preliminary data.</text>
</comment>
<sequence length="79" mass="8900">MGGWKTNLLSTKKIVNEFFGLELVCFPNPLFRLSLTQKMLGELGEVCGGSFLQLENVLYLGMNIHFTAFLKKLALSFIK</sequence>
<accession>A0ABS4GPU7</accession>